<dbReference type="OMA" id="DNIHNAN"/>
<dbReference type="SUPFAM" id="SSF51445">
    <property type="entry name" value="(Trans)glycosidases"/>
    <property type="match status" value="1"/>
</dbReference>
<evidence type="ECO:0000313" key="5">
    <source>
        <dbReference type="Proteomes" id="UP000271162"/>
    </source>
</evidence>
<protein>
    <submittedName>
        <fullName evidence="6">Lysozyme</fullName>
    </submittedName>
</protein>
<reference evidence="4 5" key="2">
    <citation type="submission" date="2018-11" db="EMBL/GenBank/DDBJ databases">
        <authorList>
            <consortium name="Pathogen Informatics"/>
        </authorList>
    </citation>
    <scope>NUCLEOTIDE SEQUENCE [LARGE SCALE GENOMIC DNA]</scope>
</reference>
<evidence type="ECO:0000313" key="6">
    <source>
        <dbReference type="WBParaSite" id="NBR_0001860301-mRNA-1"/>
    </source>
</evidence>
<gene>
    <name evidence="4" type="ORF">NBR_LOCUS18604</name>
</gene>
<dbReference type="AlphaFoldDB" id="A0A0N4YN10"/>
<dbReference type="InterPro" id="IPR051595">
    <property type="entry name" value="GH25_Enzymes"/>
</dbReference>
<dbReference type="InterPro" id="IPR017853">
    <property type="entry name" value="GH"/>
</dbReference>
<proteinExistence type="inferred from homology"/>
<dbReference type="PANTHER" id="PTHR23208">
    <property type="entry name" value="LYSOZYME PROTEIN"/>
    <property type="match status" value="1"/>
</dbReference>
<dbReference type="GO" id="GO:0045087">
    <property type="term" value="P:innate immune response"/>
    <property type="evidence" value="ECO:0007669"/>
    <property type="project" value="TreeGrafter"/>
</dbReference>
<evidence type="ECO:0000256" key="3">
    <source>
        <dbReference type="SAM" id="SignalP"/>
    </source>
</evidence>
<dbReference type="EMBL" id="UYSL01023551">
    <property type="protein sequence ID" value="VDL82329.1"/>
    <property type="molecule type" value="Genomic_DNA"/>
</dbReference>
<keyword evidence="2 3" id="KW-0732">Signal</keyword>
<dbReference type="WBParaSite" id="NBR_0001860301-mRNA-1">
    <property type="protein sequence ID" value="NBR_0001860301-mRNA-1"/>
    <property type="gene ID" value="NBR_0001860301"/>
</dbReference>
<dbReference type="GO" id="GO:0009253">
    <property type="term" value="P:peptidoglycan catabolic process"/>
    <property type="evidence" value="ECO:0007669"/>
    <property type="project" value="InterPro"/>
</dbReference>
<dbReference type="Proteomes" id="UP000271162">
    <property type="component" value="Unassembled WGS sequence"/>
</dbReference>
<sequence length="259" mass="27750">MKILFIAALLVAIDAANADPALAPLNGSVYAVDLSVEANADAMRCLKKTGYSIVFVRGYDPSGEGQFDKNAAQTLHLANTANLDTEVYMEPNPRSSKSATQQFTELYEGLKKSGIRLLKIWLQVRKSGNWSSDGSANTAFVTELVDAVLNRGPGVGFYTTREDWTEIIDAPGFAGGALLWYSSVRGEGESGETPANFKHFVSFYPFPGASVKQFAQGENVCGLKVNRDIYYVGRASKPAGEQLGAEGLVVGKATPGAHN</sequence>
<feature type="signal peptide" evidence="3">
    <location>
        <begin position="1"/>
        <end position="18"/>
    </location>
</feature>
<name>A0A0N4YN10_NIPBR</name>
<accession>A0A0N4YN10</accession>
<evidence type="ECO:0000313" key="4">
    <source>
        <dbReference type="EMBL" id="VDL82329.1"/>
    </source>
</evidence>
<dbReference type="GO" id="GO:0016998">
    <property type="term" value="P:cell wall macromolecule catabolic process"/>
    <property type="evidence" value="ECO:0007669"/>
    <property type="project" value="InterPro"/>
</dbReference>
<comment type="similarity">
    <text evidence="1">Belongs to the glycosyl hydrolase 25 family.</text>
</comment>
<evidence type="ECO:0000256" key="1">
    <source>
        <dbReference type="ARBA" id="ARBA00010646"/>
    </source>
</evidence>
<dbReference type="GO" id="GO:0003796">
    <property type="term" value="F:lysozyme activity"/>
    <property type="evidence" value="ECO:0007669"/>
    <property type="project" value="InterPro"/>
</dbReference>
<evidence type="ECO:0000256" key="2">
    <source>
        <dbReference type="ARBA" id="ARBA00022729"/>
    </source>
</evidence>
<dbReference type="PROSITE" id="PS51904">
    <property type="entry name" value="GLYCOSYL_HYDROL_F25_2"/>
    <property type="match status" value="1"/>
</dbReference>
<dbReference type="InterPro" id="IPR002053">
    <property type="entry name" value="Glyco_hydro_25"/>
</dbReference>
<organism evidence="6">
    <name type="scientific">Nippostrongylus brasiliensis</name>
    <name type="common">Rat hookworm</name>
    <dbReference type="NCBI Taxonomy" id="27835"/>
    <lineage>
        <taxon>Eukaryota</taxon>
        <taxon>Metazoa</taxon>
        <taxon>Ecdysozoa</taxon>
        <taxon>Nematoda</taxon>
        <taxon>Chromadorea</taxon>
        <taxon>Rhabditida</taxon>
        <taxon>Rhabditina</taxon>
        <taxon>Rhabditomorpha</taxon>
        <taxon>Strongyloidea</taxon>
        <taxon>Heligmosomidae</taxon>
        <taxon>Nippostrongylus</taxon>
    </lineage>
</organism>
<dbReference type="Gene3D" id="3.20.20.80">
    <property type="entry name" value="Glycosidases"/>
    <property type="match status" value="1"/>
</dbReference>
<dbReference type="GO" id="GO:0007165">
    <property type="term" value="P:signal transduction"/>
    <property type="evidence" value="ECO:0007669"/>
    <property type="project" value="TreeGrafter"/>
</dbReference>
<reference evidence="6" key="1">
    <citation type="submission" date="2017-02" db="UniProtKB">
        <authorList>
            <consortium name="WormBaseParasite"/>
        </authorList>
    </citation>
    <scope>IDENTIFICATION</scope>
</reference>
<dbReference type="PANTHER" id="PTHR23208:SF36">
    <property type="entry name" value="LYSOZYME-RELATED"/>
    <property type="match status" value="1"/>
</dbReference>
<feature type="chain" id="PRO_5043125818" evidence="3">
    <location>
        <begin position="19"/>
        <end position="259"/>
    </location>
</feature>
<keyword evidence="5" id="KW-1185">Reference proteome</keyword>